<dbReference type="PANTHER" id="PTHR35401">
    <property type="entry name" value="COPG FAMILY HELIX-TURN-HELIX PROTEIN-RELATED-RELATED"/>
    <property type="match status" value="1"/>
</dbReference>
<accession>A0A1R1L6W7</accession>
<organism evidence="7 8">
    <name type="scientific">Tersicoccus phoenicis</name>
    <dbReference type="NCBI Taxonomy" id="554083"/>
    <lineage>
        <taxon>Bacteria</taxon>
        <taxon>Bacillati</taxon>
        <taxon>Actinomycetota</taxon>
        <taxon>Actinomycetes</taxon>
        <taxon>Micrococcales</taxon>
        <taxon>Micrococcaceae</taxon>
        <taxon>Tersicoccus</taxon>
    </lineage>
</organism>
<keyword evidence="1" id="KW-0678">Repressor</keyword>
<dbReference type="OrthoDB" id="574265at2"/>
<keyword evidence="4" id="KW-0238">DNA-binding</keyword>
<sequence length="99" mass="11262">MSEPTVEGRPSKRQRINLRATDRQESLLRLAAEATDHTLTEFVLGSAVDQAERVLADRRWFIATDDQFDEFTRLLDAPVPDHGKLKDLFSRSSVFSDEA</sequence>
<dbReference type="SUPFAM" id="SSF47598">
    <property type="entry name" value="Ribbon-helix-helix"/>
    <property type="match status" value="1"/>
</dbReference>
<dbReference type="RefSeq" id="WP_076705289.1">
    <property type="nucleotide sequence ID" value="NZ_MRDE01000076.1"/>
</dbReference>
<comment type="caution">
    <text evidence="7">The sequence shown here is derived from an EMBL/GenBank/DDBJ whole genome shotgun (WGS) entry which is preliminary data.</text>
</comment>
<evidence type="ECO:0000256" key="3">
    <source>
        <dbReference type="ARBA" id="ARBA00023015"/>
    </source>
</evidence>
<dbReference type="PANTHER" id="PTHR35401:SF1">
    <property type="entry name" value="CYTOPLASMIC PROTEIN"/>
    <property type="match status" value="1"/>
</dbReference>
<dbReference type="Proteomes" id="UP000187085">
    <property type="component" value="Unassembled WGS sequence"/>
</dbReference>
<dbReference type="GO" id="GO:0003677">
    <property type="term" value="F:DNA binding"/>
    <property type="evidence" value="ECO:0007669"/>
    <property type="project" value="UniProtKB-KW"/>
</dbReference>
<evidence type="ECO:0000256" key="6">
    <source>
        <dbReference type="ARBA" id="ARBA00049988"/>
    </source>
</evidence>
<keyword evidence="5" id="KW-0804">Transcription</keyword>
<comment type="similarity">
    <text evidence="6">Belongs to the TacA antitoxin family.</text>
</comment>
<dbReference type="InterPro" id="IPR014795">
    <property type="entry name" value="TacA_1-like"/>
</dbReference>
<reference evidence="7 8" key="1">
    <citation type="submission" date="2016-12" db="EMBL/GenBank/DDBJ databases">
        <title>Draft genome of Tersicoccus phoenicis 1P05MA.</title>
        <authorList>
            <person name="Nakajima Y."/>
            <person name="Yoshizawa S."/>
            <person name="Nakamura K."/>
            <person name="Ogura Y."/>
            <person name="Hayashi T."/>
            <person name="Kogure K."/>
        </authorList>
    </citation>
    <scope>NUCLEOTIDE SEQUENCE [LARGE SCALE GENOMIC DNA]</scope>
    <source>
        <strain evidence="7 8">1p05MA</strain>
    </source>
</reference>
<proteinExistence type="inferred from homology"/>
<protein>
    <recommendedName>
        <fullName evidence="9">Antitoxin</fullName>
    </recommendedName>
</protein>
<dbReference type="Gene3D" id="1.20.5.780">
    <property type="entry name" value="Single helix bin"/>
    <property type="match status" value="1"/>
</dbReference>
<evidence type="ECO:0000256" key="4">
    <source>
        <dbReference type="ARBA" id="ARBA00023125"/>
    </source>
</evidence>
<dbReference type="InterPro" id="IPR010985">
    <property type="entry name" value="Ribbon_hlx_hlx"/>
</dbReference>
<evidence type="ECO:0008006" key="9">
    <source>
        <dbReference type="Google" id="ProtNLM"/>
    </source>
</evidence>
<dbReference type="AlphaFoldDB" id="A0A1R1L6W7"/>
<keyword evidence="8" id="KW-1185">Reference proteome</keyword>
<evidence type="ECO:0000256" key="1">
    <source>
        <dbReference type="ARBA" id="ARBA00022491"/>
    </source>
</evidence>
<evidence type="ECO:0000256" key="5">
    <source>
        <dbReference type="ARBA" id="ARBA00023163"/>
    </source>
</evidence>
<keyword evidence="2" id="KW-1277">Toxin-antitoxin system</keyword>
<dbReference type="Pfam" id="PF08681">
    <property type="entry name" value="TacA1"/>
    <property type="match status" value="1"/>
</dbReference>
<dbReference type="EMBL" id="MRDE01000076">
    <property type="protein sequence ID" value="OMH23291.1"/>
    <property type="molecule type" value="Genomic_DNA"/>
</dbReference>
<evidence type="ECO:0000313" key="8">
    <source>
        <dbReference type="Proteomes" id="UP000187085"/>
    </source>
</evidence>
<keyword evidence="3" id="KW-0805">Transcription regulation</keyword>
<gene>
    <name evidence="7" type="ORF">BKD30_13155</name>
</gene>
<dbReference type="GO" id="GO:0006355">
    <property type="term" value="P:regulation of DNA-templated transcription"/>
    <property type="evidence" value="ECO:0007669"/>
    <property type="project" value="InterPro"/>
</dbReference>
<name>A0A1R1L6W7_9MICC</name>
<evidence type="ECO:0000256" key="2">
    <source>
        <dbReference type="ARBA" id="ARBA00022649"/>
    </source>
</evidence>
<dbReference type="STRING" id="554083.BKD30_13155"/>
<evidence type="ECO:0000313" key="7">
    <source>
        <dbReference type="EMBL" id="OMH23291.1"/>
    </source>
</evidence>